<evidence type="ECO:0000313" key="10">
    <source>
        <dbReference type="Proteomes" id="UP000748531"/>
    </source>
</evidence>
<evidence type="ECO:0000259" key="8">
    <source>
        <dbReference type="PROSITE" id="PS50157"/>
    </source>
</evidence>
<sequence>MTCSNLDLIRQLVFQRTAWCNLGSTPIDLFNSPDWLSSTASDTTDDASKGVSPGGEWSRVKSGGLKFGIQTILGIDSLQNGLQEPKQNVAFSNEDGCDTICESHQNKHQTREHGIFKFSDSPTRTKITTQSQPDSLRIKRQYQTTTDSTMETTRIISKRTPTSWPLENAKLYASDICNDREPDDKSTSVQPKTRTVDRVGAVEFVNNGAGIKNPLAYASKMEREVLSRLYGEQVGANEYVCKACGKRFNLFRLLTRHVKCHSQMRRYLCKYCLKGFNDTFDLKRHTRTHTGVRPYKCSECTKAFTQRCSLESHCRKVHGLPLSYAFKERRTKLYICEECGYNTQEIDQYCRHSHSTMSTLTEKQPDGAASVHLTPMALLNKIPFDTVLNHKSPPPTQATHAIRQHCLPAHVY</sequence>
<dbReference type="InterPro" id="IPR036236">
    <property type="entry name" value="Znf_C2H2_sf"/>
</dbReference>
<dbReference type="SMART" id="SM00355">
    <property type="entry name" value="ZnF_C2H2"/>
    <property type="match status" value="4"/>
</dbReference>
<dbReference type="EMBL" id="LUCH01002387">
    <property type="protein sequence ID" value="KAF5401564.1"/>
    <property type="molecule type" value="Genomic_DNA"/>
</dbReference>
<keyword evidence="10" id="KW-1185">Reference proteome</keyword>
<feature type="domain" description="C2H2-type" evidence="8">
    <location>
        <begin position="239"/>
        <end position="266"/>
    </location>
</feature>
<keyword evidence="5" id="KW-0862">Zinc</keyword>
<organism evidence="9 10">
    <name type="scientific">Paragonimus heterotremus</name>
    <dbReference type="NCBI Taxonomy" id="100268"/>
    <lineage>
        <taxon>Eukaryota</taxon>
        <taxon>Metazoa</taxon>
        <taxon>Spiralia</taxon>
        <taxon>Lophotrochozoa</taxon>
        <taxon>Platyhelminthes</taxon>
        <taxon>Trematoda</taxon>
        <taxon>Digenea</taxon>
        <taxon>Plagiorchiida</taxon>
        <taxon>Troglotremata</taxon>
        <taxon>Troglotrematidae</taxon>
        <taxon>Paragonimus</taxon>
    </lineage>
</organism>
<dbReference type="GO" id="GO:0000981">
    <property type="term" value="F:DNA-binding transcription factor activity, RNA polymerase II-specific"/>
    <property type="evidence" value="ECO:0007669"/>
    <property type="project" value="TreeGrafter"/>
</dbReference>
<keyword evidence="4 7" id="KW-0863">Zinc-finger</keyword>
<evidence type="ECO:0000256" key="1">
    <source>
        <dbReference type="ARBA" id="ARBA00004123"/>
    </source>
</evidence>
<gene>
    <name evidence="9" type="ORF">PHET_05007</name>
</gene>
<dbReference type="InterPro" id="IPR013087">
    <property type="entry name" value="Znf_C2H2_type"/>
</dbReference>
<evidence type="ECO:0000256" key="7">
    <source>
        <dbReference type="PROSITE-ProRule" id="PRU00042"/>
    </source>
</evidence>
<keyword evidence="3" id="KW-0677">Repeat</keyword>
<proteinExistence type="predicted"/>
<dbReference type="GO" id="GO:0008270">
    <property type="term" value="F:zinc ion binding"/>
    <property type="evidence" value="ECO:0007669"/>
    <property type="project" value="UniProtKB-KW"/>
</dbReference>
<dbReference type="FunFam" id="3.30.160.60:FF:000112">
    <property type="entry name" value="Mds1 and evi1 complex locus protein"/>
    <property type="match status" value="1"/>
</dbReference>
<evidence type="ECO:0000256" key="4">
    <source>
        <dbReference type="ARBA" id="ARBA00022771"/>
    </source>
</evidence>
<keyword evidence="6" id="KW-0539">Nucleus</keyword>
<dbReference type="OrthoDB" id="6249331at2759"/>
<dbReference type="SUPFAM" id="SSF57667">
    <property type="entry name" value="beta-beta-alpha zinc fingers"/>
    <property type="match status" value="2"/>
</dbReference>
<accession>A0A8J4TLB0</accession>
<dbReference type="PANTHER" id="PTHR10032:SF271">
    <property type="entry name" value="RH12261P-RELATED"/>
    <property type="match status" value="1"/>
</dbReference>
<dbReference type="Gene3D" id="3.30.160.60">
    <property type="entry name" value="Classic Zinc Finger"/>
    <property type="match status" value="2"/>
</dbReference>
<evidence type="ECO:0000256" key="5">
    <source>
        <dbReference type="ARBA" id="ARBA00022833"/>
    </source>
</evidence>
<feature type="domain" description="C2H2-type" evidence="8">
    <location>
        <begin position="267"/>
        <end position="294"/>
    </location>
</feature>
<evidence type="ECO:0000256" key="6">
    <source>
        <dbReference type="ARBA" id="ARBA00023242"/>
    </source>
</evidence>
<protein>
    <recommendedName>
        <fullName evidence="8">C2H2-type domain-containing protein</fullName>
    </recommendedName>
</protein>
<dbReference type="PROSITE" id="PS50157">
    <property type="entry name" value="ZINC_FINGER_C2H2_2"/>
    <property type="match status" value="3"/>
</dbReference>
<dbReference type="PANTHER" id="PTHR10032">
    <property type="entry name" value="ZINC FINGER PROTEIN WITH KRAB AND SCAN DOMAINS"/>
    <property type="match status" value="1"/>
</dbReference>
<dbReference type="GO" id="GO:0000978">
    <property type="term" value="F:RNA polymerase II cis-regulatory region sequence-specific DNA binding"/>
    <property type="evidence" value="ECO:0007669"/>
    <property type="project" value="TreeGrafter"/>
</dbReference>
<name>A0A8J4TLB0_9TREM</name>
<dbReference type="InterPro" id="IPR027756">
    <property type="entry name" value="Ovo-like"/>
</dbReference>
<dbReference type="PROSITE" id="PS00028">
    <property type="entry name" value="ZINC_FINGER_C2H2_1"/>
    <property type="match status" value="3"/>
</dbReference>
<comment type="subcellular location">
    <subcellularLocation>
        <location evidence="1">Nucleus</location>
    </subcellularLocation>
</comment>
<comment type="caution">
    <text evidence="9">The sequence shown here is derived from an EMBL/GenBank/DDBJ whole genome shotgun (WGS) entry which is preliminary data.</text>
</comment>
<keyword evidence="2" id="KW-0479">Metal-binding</keyword>
<feature type="domain" description="C2H2-type" evidence="8">
    <location>
        <begin position="295"/>
        <end position="318"/>
    </location>
</feature>
<evidence type="ECO:0000256" key="2">
    <source>
        <dbReference type="ARBA" id="ARBA00022723"/>
    </source>
</evidence>
<reference evidence="9" key="1">
    <citation type="submission" date="2019-05" db="EMBL/GenBank/DDBJ databases">
        <title>Annotation for the trematode Paragonimus heterotremus.</title>
        <authorList>
            <person name="Choi Y.-J."/>
        </authorList>
    </citation>
    <scope>NUCLEOTIDE SEQUENCE</scope>
    <source>
        <strain evidence="9">LC</strain>
    </source>
</reference>
<dbReference type="GO" id="GO:0005634">
    <property type="term" value="C:nucleus"/>
    <property type="evidence" value="ECO:0007669"/>
    <property type="project" value="UniProtKB-SubCell"/>
</dbReference>
<evidence type="ECO:0000256" key="3">
    <source>
        <dbReference type="ARBA" id="ARBA00022737"/>
    </source>
</evidence>
<dbReference type="GO" id="GO:0009913">
    <property type="term" value="P:epidermal cell differentiation"/>
    <property type="evidence" value="ECO:0007669"/>
    <property type="project" value="TreeGrafter"/>
</dbReference>
<dbReference type="FunFam" id="3.30.160.60:FF:000452">
    <property type="entry name" value="Transcription factor Ovo-like 2"/>
    <property type="match status" value="1"/>
</dbReference>
<dbReference type="AlphaFoldDB" id="A0A8J4TLB0"/>
<evidence type="ECO:0000313" key="9">
    <source>
        <dbReference type="EMBL" id="KAF5401564.1"/>
    </source>
</evidence>
<dbReference type="Proteomes" id="UP000748531">
    <property type="component" value="Unassembled WGS sequence"/>
</dbReference>